<keyword evidence="4" id="KW-1185">Reference proteome</keyword>
<gene>
    <name evidence="3" type="ORF">D7044_17750</name>
    <name evidence="2" type="ORF">D7147_21190</name>
</gene>
<accession>A0A3A9YG72</accession>
<sequence length="158" mass="16662">MGVLPSHRRRVPLVGRCGRGQHGEIGVAEQGAVGVPGVDQVPGGEQDQPADLGHRVGREPETGEQPDGQLGAVPLVRVATGPRVVDRVVAPRGQPDQVRSYGERGVPVDHVQHRAEMVDGVVVPVRLPPPAQQLLPGFGRPGRAGRAGAPGRRRPPFE</sequence>
<feature type="region of interest" description="Disordered" evidence="1">
    <location>
        <begin position="132"/>
        <end position="158"/>
    </location>
</feature>
<protein>
    <submittedName>
        <fullName evidence="3">Uncharacterized protein</fullName>
    </submittedName>
</protein>
<evidence type="ECO:0000313" key="5">
    <source>
        <dbReference type="Proteomes" id="UP000275865"/>
    </source>
</evidence>
<dbReference type="AlphaFoldDB" id="A0A3A9YG72"/>
<feature type="compositionally biased region" description="Basic and acidic residues" evidence="1">
    <location>
        <begin position="52"/>
        <end position="61"/>
    </location>
</feature>
<dbReference type="EMBL" id="RAZT01000008">
    <property type="protein sequence ID" value="RKN31097.1"/>
    <property type="molecule type" value="Genomic_DNA"/>
</dbReference>
<dbReference type="Proteomes" id="UP000271548">
    <property type="component" value="Unassembled WGS sequence"/>
</dbReference>
<name>A0A3A9YG72_9ACTN</name>
<organism evidence="3 5">
    <name type="scientific">Micromonospora musae</name>
    <dbReference type="NCBI Taxonomy" id="1894970"/>
    <lineage>
        <taxon>Bacteria</taxon>
        <taxon>Bacillati</taxon>
        <taxon>Actinomycetota</taxon>
        <taxon>Actinomycetes</taxon>
        <taxon>Micromonosporales</taxon>
        <taxon>Micromonosporaceae</taxon>
        <taxon>Micromonospora</taxon>
    </lineage>
</organism>
<evidence type="ECO:0000313" key="3">
    <source>
        <dbReference type="EMBL" id="RKN31097.1"/>
    </source>
</evidence>
<dbReference type="Proteomes" id="UP000275865">
    <property type="component" value="Unassembled WGS sequence"/>
</dbReference>
<feature type="region of interest" description="Disordered" evidence="1">
    <location>
        <begin position="40"/>
        <end position="73"/>
    </location>
</feature>
<comment type="caution">
    <text evidence="3">The sequence shown here is derived from an EMBL/GenBank/DDBJ whole genome shotgun (WGS) entry which is preliminary data.</text>
</comment>
<dbReference type="EMBL" id="RAZS01000007">
    <property type="protein sequence ID" value="RKN17166.1"/>
    <property type="molecule type" value="Genomic_DNA"/>
</dbReference>
<evidence type="ECO:0000313" key="4">
    <source>
        <dbReference type="Proteomes" id="UP000271548"/>
    </source>
</evidence>
<proteinExistence type="predicted"/>
<evidence type="ECO:0000256" key="1">
    <source>
        <dbReference type="SAM" id="MobiDB-lite"/>
    </source>
</evidence>
<evidence type="ECO:0000313" key="2">
    <source>
        <dbReference type="EMBL" id="RKN17166.1"/>
    </source>
</evidence>
<reference evidence="4 5" key="1">
    <citation type="submission" date="2018-09" db="EMBL/GenBank/DDBJ databases">
        <title>Micromonospora sp. nov. MS1-9, isolated from a root of Musa sp.</title>
        <authorList>
            <person name="Kuncharoen N."/>
            <person name="Kudo T."/>
            <person name="Ohkuma M."/>
            <person name="Yuki M."/>
            <person name="Tanasupawat S."/>
        </authorList>
    </citation>
    <scope>NUCLEOTIDE SEQUENCE [LARGE SCALE GENOMIC DNA]</scope>
    <source>
        <strain evidence="3 5">MS1-9</strain>
        <strain evidence="2 4">NGC1-4</strain>
    </source>
</reference>